<dbReference type="RefSeq" id="WP_350395091.1">
    <property type="nucleotide sequence ID" value="NZ_JBELQE010000076.1"/>
</dbReference>
<evidence type="ECO:0000313" key="5">
    <source>
        <dbReference type="Proteomes" id="UP001480955"/>
    </source>
</evidence>
<keyword evidence="2" id="KW-0012">Acyltransferase</keyword>
<feature type="domain" description="N-acetyltransferase" evidence="3">
    <location>
        <begin position="5"/>
        <end position="149"/>
    </location>
</feature>
<dbReference type="Proteomes" id="UP001480955">
    <property type="component" value="Unassembled WGS sequence"/>
</dbReference>
<proteinExistence type="predicted"/>
<evidence type="ECO:0000256" key="1">
    <source>
        <dbReference type="ARBA" id="ARBA00022679"/>
    </source>
</evidence>
<dbReference type="InterPro" id="IPR016181">
    <property type="entry name" value="Acyl_CoA_acyltransferase"/>
</dbReference>
<dbReference type="InterPro" id="IPR050832">
    <property type="entry name" value="Bact_Acetyltransf"/>
</dbReference>
<reference evidence="4 5" key="1">
    <citation type="submission" date="2024-06" db="EMBL/GenBank/DDBJ databases">
        <authorList>
            <person name="Campbell A.G."/>
        </authorList>
    </citation>
    <scope>NUCLEOTIDE SEQUENCE [LARGE SCALE GENOMIC DNA]</scope>
    <source>
        <strain evidence="4 5">EM12</strain>
    </source>
</reference>
<evidence type="ECO:0000313" key="4">
    <source>
        <dbReference type="EMBL" id="MER2250839.1"/>
    </source>
</evidence>
<sequence length="166" mass="17566">MTGPAVARNRSRAEDVEAHLTACARTFTPPLDRRVAIPDYAAKLAARAERFESWDGPALIGLVAVYCNDPARICAFVTSVSVVPDRTGEGLGGRLLAAAIAHARGLGFARIALSVDRAASALGLYRRLGFTEDARDDRTLHLSLDLAAAGPVAGTTSQDRGREARP</sequence>
<evidence type="ECO:0000259" key="3">
    <source>
        <dbReference type="PROSITE" id="PS51186"/>
    </source>
</evidence>
<comment type="caution">
    <text evidence="4">The sequence shown here is derived from an EMBL/GenBank/DDBJ whole genome shotgun (WGS) entry which is preliminary data.</text>
</comment>
<evidence type="ECO:0000256" key="2">
    <source>
        <dbReference type="ARBA" id="ARBA00023315"/>
    </source>
</evidence>
<dbReference type="PROSITE" id="PS51186">
    <property type="entry name" value="GNAT"/>
    <property type="match status" value="1"/>
</dbReference>
<dbReference type="CDD" id="cd04301">
    <property type="entry name" value="NAT_SF"/>
    <property type="match status" value="1"/>
</dbReference>
<dbReference type="Pfam" id="PF00583">
    <property type="entry name" value="Acetyltransf_1"/>
    <property type="match status" value="1"/>
</dbReference>
<name>A0ABV1QNA6_9HYPH</name>
<keyword evidence="5" id="KW-1185">Reference proteome</keyword>
<accession>A0ABV1QNA6</accession>
<keyword evidence="1" id="KW-0808">Transferase</keyword>
<dbReference type="SUPFAM" id="SSF55729">
    <property type="entry name" value="Acyl-CoA N-acyltransferases (Nat)"/>
    <property type="match status" value="1"/>
</dbReference>
<dbReference type="Gene3D" id="3.40.630.30">
    <property type="match status" value="1"/>
</dbReference>
<organism evidence="4 5">
    <name type="scientific">Methylorubrum podarium</name>
    <dbReference type="NCBI Taxonomy" id="200476"/>
    <lineage>
        <taxon>Bacteria</taxon>
        <taxon>Pseudomonadati</taxon>
        <taxon>Pseudomonadota</taxon>
        <taxon>Alphaproteobacteria</taxon>
        <taxon>Hyphomicrobiales</taxon>
        <taxon>Methylobacteriaceae</taxon>
        <taxon>Methylorubrum</taxon>
    </lineage>
</organism>
<dbReference type="EMBL" id="JBELQE010000076">
    <property type="protein sequence ID" value="MER2250839.1"/>
    <property type="molecule type" value="Genomic_DNA"/>
</dbReference>
<dbReference type="InterPro" id="IPR000182">
    <property type="entry name" value="GNAT_dom"/>
</dbReference>
<dbReference type="PANTHER" id="PTHR43877">
    <property type="entry name" value="AMINOALKYLPHOSPHONATE N-ACETYLTRANSFERASE-RELATED-RELATED"/>
    <property type="match status" value="1"/>
</dbReference>
<gene>
    <name evidence="4" type="ORF">ABS772_13035</name>
</gene>
<protein>
    <submittedName>
        <fullName evidence="4">GNAT family N-acetyltransferase</fullName>
    </submittedName>
</protein>